<dbReference type="Gene3D" id="3.90.550.10">
    <property type="entry name" value="Spore Coat Polysaccharide Biosynthesis Protein SpsA, Chain A"/>
    <property type="match status" value="1"/>
</dbReference>
<dbReference type="GO" id="GO:0005978">
    <property type="term" value="P:glycogen biosynthetic process"/>
    <property type="evidence" value="ECO:0007669"/>
    <property type="project" value="UniProtKB-KW"/>
</dbReference>
<dbReference type="GO" id="GO:0005737">
    <property type="term" value="C:cytoplasm"/>
    <property type="evidence" value="ECO:0007669"/>
    <property type="project" value="UniProtKB-SubCell"/>
</dbReference>
<dbReference type="InterPro" id="IPR029044">
    <property type="entry name" value="Nucleotide-diphossugar_trans"/>
</dbReference>
<evidence type="ECO:0000256" key="6">
    <source>
        <dbReference type="ARBA" id="ARBA00023056"/>
    </source>
</evidence>
<dbReference type="STRING" id="1754191.A0A1Y1VF62"/>
<comment type="cofactor">
    <cofactor evidence="1">
        <name>Mn(2+)</name>
        <dbReference type="ChEBI" id="CHEBI:29035"/>
    </cofactor>
</comment>
<dbReference type="SUPFAM" id="SSF53448">
    <property type="entry name" value="Nucleotide-diphospho-sugar transferases"/>
    <property type="match status" value="1"/>
</dbReference>
<evidence type="ECO:0000313" key="15">
    <source>
        <dbReference type="Proteomes" id="UP000193719"/>
    </source>
</evidence>
<gene>
    <name evidence="14" type="ORF">BCR36DRAFT_410564</name>
</gene>
<comment type="catalytic activity">
    <reaction evidence="12">
        <text>L-tyrosyl-[glycogenin] + UDP-alpha-D-glucose = alpha-D-glucosyl-L-tyrosyl-[glycogenin] + UDP + H(+)</text>
        <dbReference type="Rhea" id="RHEA:23360"/>
        <dbReference type="Rhea" id="RHEA-COMP:14604"/>
        <dbReference type="Rhea" id="RHEA-COMP:14605"/>
        <dbReference type="ChEBI" id="CHEBI:15378"/>
        <dbReference type="ChEBI" id="CHEBI:46858"/>
        <dbReference type="ChEBI" id="CHEBI:58223"/>
        <dbReference type="ChEBI" id="CHEBI:58885"/>
        <dbReference type="ChEBI" id="CHEBI:140573"/>
        <dbReference type="EC" id="2.4.1.186"/>
    </reaction>
</comment>
<dbReference type="FunFam" id="3.90.550.10:FF:000092">
    <property type="entry name" value="Glycogenin 2"/>
    <property type="match status" value="1"/>
</dbReference>
<evidence type="ECO:0000256" key="12">
    <source>
        <dbReference type="ARBA" id="ARBA00052293"/>
    </source>
</evidence>
<evidence type="ECO:0000256" key="13">
    <source>
        <dbReference type="ARBA" id="ARBA00057883"/>
    </source>
</evidence>
<accession>A0A1Y1VF62</accession>
<evidence type="ECO:0000256" key="8">
    <source>
        <dbReference type="ARBA" id="ARBA00023211"/>
    </source>
</evidence>
<keyword evidence="15" id="KW-1185">Reference proteome</keyword>
<keyword evidence="8" id="KW-0464">Manganese</keyword>
<comment type="caution">
    <text evidence="14">The sequence shown here is derived from an EMBL/GenBank/DDBJ whole genome shotgun (WGS) entry which is preliminary data.</text>
</comment>
<evidence type="ECO:0000256" key="3">
    <source>
        <dbReference type="ARBA" id="ARBA00022490"/>
    </source>
</evidence>
<keyword evidence="4 14" id="KW-0808">Transferase</keyword>
<comment type="catalytic activity">
    <reaction evidence="11">
        <text>[1,4-alpha-D-glucosyl](n)-L-tyrosyl-[glycogenin] + UDP-alpha-D-glucose = [1,4-alpha-D-glucosyl](n+1)-L-tyrosyl-[glycogenin] + UDP + H(+)</text>
        <dbReference type="Rhea" id="RHEA:56560"/>
        <dbReference type="Rhea" id="RHEA-COMP:14606"/>
        <dbReference type="Rhea" id="RHEA-COMP:14607"/>
        <dbReference type="ChEBI" id="CHEBI:15378"/>
        <dbReference type="ChEBI" id="CHEBI:58223"/>
        <dbReference type="ChEBI" id="CHEBI:58885"/>
        <dbReference type="ChEBI" id="CHEBI:140574"/>
        <dbReference type="EC" id="2.4.1.186"/>
    </reaction>
</comment>
<name>A0A1Y1VF62_9FUNG</name>
<dbReference type="Proteomes" id="UP000193719">
    <property type="component" value="Unassembled WGS sequence"/>
</dbReference>
<dbReference type="EMBL" id="MCFH01000010">
    <property type="protein sequence ID" value="ORX54756.1"/>
    <property type="molecule type" value="Genomic_DNA"/>
</dbReference>
<comment type="subcellular location">
    <subcellularLocation>
        <location evidence="2">Cytoplasm</location>
    </subcellularLocation>
</comment>
<evidence type="ECO:0000256" key="2">
    <source>
        <dbReference type="ARBA" id="ARBA00004496"/>
    </source>
</evidence>
<evidence type="ECO:0000256" key="4">
    <source>
        <dbReference type="ARBA" id="ARBA00022679"/>
    </source>
</evidence>
<dbReference type="GO" id="GO:0046872">
    <property type="term" value="F:metal ion binding"/>
    <property type="evidence" value="ECO:0007669"/>
    <property type="project" value="UniProtKB-KW"/>
</dbReference>
<evidence type="ECO:0000256" key="5">
    <source>
        <dbReference type="ARBA" id="ARBA00022723"/>
    </source>
</evidence>
<evidence type="ECO:0000313" key="14">
    <source>
        <dbReference type="EMBL" id="ORX54756.1"/>
    </source>
</evidence>
<comment type="similarity">
    <text evidence="9">Belongs to the glycosyltransferase 8 family. Glycogenin subfamily.</text>
</comment>
<evidence type="ECO:0000256" key="11">
    <source>
        <dbReference type="ARBA" id="ARBA00050886"/>
    </source>
</evidence>
<reference evidence="14 15" key="2">
    <citation type="submission" date="2016-08" db="EMBL/GenBank/DDBJ databases">
        <title>Pervasive Adenine N6-methylation of Active Genes in Fungi.</title>
        <authorList>
            <consortium name="DOE Joint Genome Institute"/>
            <person name="Mondo S.J."/>
            <person name="Dannebaum R.O."/>
            <person name="Kuo R.C."/>
            <person name="Labutti K."/>
            <person name="Haridas S."/>
            <person name="Kuo A."/>
            <person name="Salamov A."/>
            <person name="Ahrendt S.R."/>
            <person name="Lipzen A."/>
            <person name="Sullivan W."/>
            <person name="Andreopoulos W.B."/>
            <person name="Clum A."/>
            <person name="Lindquist E."/>
            <person name="Daum C."/>
            <person name="Ramamoorthy G.K."/>
            <person name="Gryganskyi A."/>
            <person name="Culley D."/>
            <person name="Magnuson J.K."/>
            <person name="James T.Y."/>
            <person name="O'Malley M.A."/>
            <person name="Stajich J.E."/>
            <person name="Spatafora J.W."/>
            <person name="Visel A."/>
            <person name="Grigoriev I.V."/>
        </authorList>
    </citation>
    <scope>NUCLEOTIDE SEQUENCE [LARGE SCALE GENOMIC DNA]</scope>
    <source>
        <strain evidence="15">finn</strain>
    </source>
</reference>
<evidence type="ECO:0000256" key="7">
    <source>
        <dbReference type="ARBA" id="ARBA00023180"/>
    </source>
</evidence>
<dbReference type="PANTHER" id="PTHR11183">
    <property type="entry name" value="GLYCOGENIN SUBFAMILY MEMBER"/>
    <property type="match status" value="1"/>
</dbReference>
<dbReference type="AlphaFoldDB" id="A0A1Y1VF62"/>
<keyword evidence="5" id="KW-0479">Metal-binding</keyword>
<proteinExistence type="inferred from homology"/>
<reference evidence="14 15" key="1">
    <citation type="submission" date="2016-08" db="EMBL/GenBank/DDBJ databases">
        <title>Genomes of anaerobic fungi encode conserved fungal cellulosomes for biomass hydrolysis.</title>
        <authorList>
            <consortium name="DOE Joint Genome Institute"/>
            <person name="Haitjema C.H."/>
            <person name="Gilmore S.P."/>
            <person name="Henske J.K."/>
            <person name="Solomon K.V."/>
            <person name="De Groot R."/>
            <person name="Kuo A."/>
            <person name="Mondo S.J."/>
            <person name="Salamov A.A."/>
            <person name="Labutti K."/>
            <person name="Zhao Z."/>
            <person name="Chiniquy J."/>
            <person name="Barry K."/>
            <person name="Brewer H.M."/>
            <person name="Purvine S.O."/>
            <person name="Wright A.T."/>
            <person name="Boxma B."/>
            <person name="Van Alen T."/>
            <person name="Hackstein J.H."/>
            <person name="Baker S.E."/>
            <person name="Grigoriev I.V."/>
            <person name="O'Malley M.A."/>
        </authorList>
    </citation>
    <scope>NUCLEOTIDE SEQUENCE [LARGE SCALE GENOMIC DNA]</scope>
    <source>
        <strain evidence="15">finn</strain>
    </source>
</reference>
<organism evidence="14 15">
    <name type="scientific">Piromyces finnis</name>
    <dbReference type="NCBI Taxonomy" id="1754191"/>
    <lineage>
        <taxon>Eukaryota</taxon>
        <taxon>Fungi</taxon>
        <taxon>Fungi incertae sedis</taxon>
        <taxon>Chytridiomycota</taxon>
        <taxon>Chytridiomycota incertae sedis</taxon>
        <taxon>Neocallimastigomycetes</taxon>
        <taxon>Neocallimastigales</taxon>
        <taxon>Neocallimastigaceae</taxon>
        <taxon>Piromyces</taxon>
    </lineage>
</organism>
<keyword evidence="6" id="KW-0320">Glycogen biosynthesis</keyword>
<comment type="function">
    <text evidence="13">Self-glucosylating initiator of glycogen synthesis. It catalyzes the formation of a short alpha (1,4)-glucosyl chain covalently attached via a glucose 1-O-tyrosyl linkage to internal tyrosine residues and these chains act as primers for the elongation reaction catalyzed by glycogen synthase.</text>
</comment>
<dbReference type="Pfam" id="PF01501">
    <property type="entry name" value="Glyco_transf_8"/>
    <property type="match status" value="1"/>
</dbReference>
<sequence length="376" mass="42532">MPSSPENYCYVTLLTSDSYVPGALVLANSLRAYGTNYPLVAVVTNDNVSPNSVNHLRSVFNEVVFVDTIRSNDKKNLDLLGRNELDITFTKIHVWNPDVIKYSRFIFFDSDVLVTRNVDELFSFVDGDVDFAAAPDCGWPDIFNSGVFVTKPNRAIYDGLMAMAMTEGSFDGADQGLLNQFFSNWAQSSEGSFKTNRLPFVYNVTPSSVYSYLPAFQQFEQNIAIVHFIGEMKPWKWDRFSDGKIVPKSEFPYQTTTLVQKWWDIFDKYNVAKVLSISTEAGPVSGWNVRSNYPSTVNYSVPEKKVSSGGNSYQIPDFANYHCDWNENEFTASQKLASATKVKKLTDKELTEDTSIPFKKNHSNYSSFRIPTSNKH</sequence>
<evidence type="ECO:0000256" key="10">
    <source>
        <dbReference type="ARBA" id="ARBA00038934"/>
    </source>
</evidence>
<dbReference type="EC" id="2.4.1.186" evidence="10"/>
<protein>
    <recommendedName>
        <fullName evidence="10">glycogenin glucosyltransferase</fullName>
        <ecNumber evidence="10">2.4.1.186</ecNumber>
    </recommendedName>
</protein>
<dbReference type="InterPro" id="IPR050587">
    <property type="entry name" value="GNT1/Glycosyltrans_8"/>
</dbReference>
<keyword evidence="3" id="KW-0963">Cytoplasm</keyword>
<evidence type="ECO:0000256" key="1">
    <source>
        <dbReference type="ARBA" id="ARBA00001936"/>
    </source>
</evidence>
<evidence type="ECO:0000256" key="9">
    <source>
        <dbReference type="ARBA" id="ARBA00038162"/>
    </source>
</evidence>
<dbReference type="InterPro" id="IPR002495">
    <property type="entry name" value="Glyco_trans_8"/>
</dbReference>
<keyword evidence="7" id="KW-0325">Glycoprotein</keyword>
<dbReference type="CDD" id="cd02537">
    <property type="entry name" value="GT8_Glycogenin"/>
    <property type="match status" value="1"/>
</dbReference>
<dbReference type="OrthoDB" id="2014201at2759"/>
<dbReference type="GO" id="GO:0008466">
    <property type="term" value="F:glycogenin glucosyltransferase activity"/>
    <property type="evidence" value="ECO:0007669"/>
    <property type="project" value="UniProtKB-EC"/>
</dbReference>